<feature type="transmembrane region" description="Helical" evidence="1">
    <location>
        <begin position="41"/>
        <end position="59"/>
    </location>
</feature>
<feature type="transmembrane region" description="Helical" evidence="1">
    <location>
        <begin position="119"/>
        <end position="139"/>
    </location>
</feature>
<protein>
    <submittedName>
        <fullName evidence="2">Uncharacterized protein</fullName>
    </submittedName>
</protein>
<name>A0ABS0YPL8_9BACT</name>
<keyword evidence="1" id="KW-1133">Transmembrane helix</keyword>
<proteinExistence type="predicted"/>
<evidence type="ECO:0000313" key="2">
    <source>
        <dbReference type="EMBL" id="MBJ6799916.1"/>
    </source>
</evidence>
<organism evidence="2 3">
    <name type="scientific">Geomonas propionica</name>
    <dbReference type="NCBI Taxonomy" id="2798582"/>
    <lineage>
        <taxon>Bacteria</taxon>
        <taxon>Pseudomonadati</taxon>
        <taxon>Thermodesulfobacteriota</taxon>
        <taxon>Desulfuromonadia</taxon>
        <taxon>Geobacterales</taxon>
        <taxon>Geobacteraceae</taxon>
        <taxon>Geomonas</taxon>
    </lineage>
</organism>
<sequence>MLSSAILAGSGACLLYMLHIYTASSQRMETAVLNQSTIELVQYLLLPSATFCIATGVLISLADNRAVFSCHYMMTKTMNAVAIAAIGAISYFGLGKLASAASDVRGVLVGGRLFQAEDLLGVTNLLAAVLMGTILFVLYNVVHRPCGDGEGCKVCSCNGVRCGEDEASVSDPGDAQ</sequence>
<feature type="transmembrane region" description="Helical" evidence="1">
    <location>
        <begin position="80"/>
        <end position="99"/>
    </location>
</feature>
<evidence type="ECO:0000256" key="1">
    <source>
        <dbReference type="SAM" id="Phobius"/>
    </source>
</evidence>
<accession>A0ABS0YPL8</accession>
<keyword evidence="1" id="KW-0472">Membrane</keyword>
<gene>
    <name evidence="2" type="ORF">JFN90_07165</name>
</gene>
<comment type="caution">
    <text evidence="2">The sequence shown here is derived from an EMBL/GenBank/DDBJ whole genome shotgun (WGS) entry which is preliminary data.</text>
</comment>
<dbReference type="Proteomes" id="UP000641025">
    <property type="component" value="Unassembled WGS sequence"/>
</dbReference>
<dbReference type="RefSeq" id="WP_199394431.1">
    <property type="nucleotide sequence ID" value="NZ_JAEMHK010000004.1"/>
</dbReference>
<evidence type="ECO:0000313" key="3">
    <source>
        <dbReference type="Proteomes" id="UP000641025"/>
    </source>
</evidence>
<dbReference type="EMBL" id="JAEMHK010000004">
    <property type="protein sequence ID" value="MBJ6799916.1"/>
    <property type="molecule type" value="Genomic_DNA"/>
</dbReference>
<keyword evidence="1" id="KW-0812">Transmembrane</keyword>
<keyword evidence="3" id="KW-1185">Reference proteome</keyword>
<reference evidence="2 3" key="1">
    <citation type="submission" date="2020-12" db="EMBL/GenBank/DDBJ databases">
        <title>Geomonas sp. Red259, isolated from paddy soil.</title>
        <authorList>
            <person name="Xu Z."/>
            <person name="Zhang Z."/>
            <person name="Masuda Y."/>
            <person name="Itoh H."/>
            <person name="Senoo K."/>
        </authorList>
    </citation>
    <scope>NUCLEOTIDE SEQUENCE [LARGE SCALE GENOMIC DNA]</scope>
    <source>
        <strain evidence="2 3">Red259</strain>
    </source>
</reference>